<dbReference type="RefSeq" id="WP_048005021.1">
    <property type="nucleotide sequence ID" value="NZ_CP085398.1"/>
</dbReference>
<dbReference type="Proteomes" id="UP000076510">
    <property type="component" value="Unassembled WGS sequence"/>
</dbReference>
<dbReference type="AlphaFoldDB" id="A0A0J5UU38"/>
<dbReference type="InterPro" id="IPR018679">
    <property type="entry name" value="DUF2161"/>
</dbReference>
<gene>
    <name evidence="1" type="ORF">AV649_19125</name>
</gene>
<name>A0A0J5UU38_9BACI</name>
<reference evidence="2" key="1">
    <citation type="submission" date="2016-01" db="EMBL/GenBank/DDBJ databases">
        <title>Whole genome sequencing of Bhargavaea cecembensis T14.</title>
        <authorList>
            <person name="Hong K.W."/>
        </authorList>
    </citation>
    <scope>NUCLEOTIDE SEQUENCE [LARGE SCALE GENOMIC DNA]</scope>
    <source>
        <strain evidence="2">M19</strain>
    </source>
</reference>
<sequence>MKESDLYPPIRDHFHSLGYRVNGEVKDCDVTAMKGEELIIVEMKLSLTVDLLVQAAKRLRLTDMVYIAVPRPKRTRSKRWRDACHLVRRLELGLITVAPHAKGDKIEFVHHPAPFDRKASLTYGKKKRAQLVREIEGRSADYNVGGSNKLKIMTAYKESCIHIAILLDRHGPLSPKSLKELGTGEKTPLILQKNYYGWYDRVKRGVYELTDKGKREMLDYPDLLKTYTPDEGSPD</sequence>
<protein>
    <submittedName>
        <fullName evidence="1">Uncharacterized protein</fullName>
    </submittedName>
</protein>
<evidence type="ECO:0000313" key="1">
    <source>
        <dbReference type="EMBL" id="KZE48685.1"/>
    </source>
</evidence>
<evidence type="ECO:0000313" key="2">
    <source>
        <dbReference type="Proteomes" id="UP000076510"/>
    </source>
</evidence>
<organism evidence="1 2">
    <name type="scientific">Rossellomorea marisflavi</name>
    <dbReference type="NCBI Taxonomy" id="189381"/>
    <lineage>
        <taxon>Bacteria</taxon>
        <taxon>Bacillati</taxon>
        <taxon>Bacillota</taxon>
        <taxon>Bacilli</taxon>
        <taxon>Bacillales</taxon>
        <taxon>Bacillaceae</taxon>
        <taxon>Rossellomorea</taxon>
    </lineage>
</organism>
<dbReference type="PATRIC" id="fig|189381.10.peg.2915"/>
<comment type="caution">
    <text evidence="1">The sequence shown here is derived from an EMBL/GenBank/DDBJ whole genome shotgun (WGS) entry which is preliminary data.</text>
</comment>
<accession>A0A0J5UU38</accession>
<dbReference type="EMBL" id="LQQY01000016">
    <property type="protein sequence ID" value="KZE48685.1"/>
    <property type="molecule type" value="Genomic_DNA"/>
</dbReference>
<dbReference type="OrthoDB" id="9795163at2"/>
<proteinExistence type="predicted"/>
<dbReference type="Pfam" id="PF09929">
    <property type="entry name" value="DUF2161"/>
    <property type="match status" value="1"/>
</dbReference>